<keyword evidence="3" id="KW-0805">Transcription regulation</keyword>
<evidence type="ECO:0000313" key="9">
    <source>
        <dbReference type="EMBL" id="KAK7752795.1"/>
    </source>
</evidence>
<dbReference type="GO" id="GO:0008270">
    <property type="term" value="F:zinc ion binding"/>
    <property type="evidence" value="ECO:0007669"/>
    <property type="project" value="InterPro"/>
</dbReference>
<organism evidence="9 10">
    <name type="scientific">Diatrype stigma</name>
    <dbReference type="NCBI Taxonomy" id="117547"/>
    <lineage>
        <taxon>Eukaryota</taxon>
        <taxon>Fungi</taxon>
        <taxon>Dikarya</taxon>
        <taxon>Ascomycota</taxon>
        <taxon>Pezizomycotina</taxon>
        <taxon>Sordariomycetes</taxon>
        <taxon>Xylariomycetidae</taxon>
        <taxon>Xylariales</taxon>
        <taxon>Diatrypaceae</taxon>
        <taxon>Diatrype</taxon>
    </lineage>
</organism>
<evidence type="ECO:0000256" key="4">
    <source>
        <dbReference type="ARBA" id="ARBA00023125"/>
    </source>
</evidence>
<evidence type="ECO:0000256" key="3">
    <source>
        <dbReference type="ARBA" id="ARBA00023015"/>
    </source>
</evidence>
<name>A0AAN9YT05_9PEZI</name>
<dbReference type="GO" id="GO:0001228">
    <property type="term" value="F:DNA-binding transcription activator activity, RNA polymerase II-specific"/>
    <property type="evidence" value="ECO:0007669"/>
    <property type="project" value="TreeGrafter"/>
</dbReference>
<dbReference type="CDD" id="cd12148">
    <property type="entry name" value="fungal_TF_MHR"/>
    <property type="match status" value="1"/>
</dbReference>
<dbReference type="Proteomes" id="UP001320420">
    <property type="component" value="Unassembled WGS sequence"/>
</dbReference>
<keyword evidence="1" id="KW-0479">Metal-binding</keyword>
<feature type="region of interest" description="Disordered" evidence="7">
    <location>
        <begin position="67"/>
        <end position="102"/>
    </location>
</feature>
<dbReference type="PANTHER" id="PTHR31944">
    <property type="entry name" value="HEME-RESPONSIVE ZINC FINGER TRANSCRIPTION FACTOR HAP1"/>
    <property type="match status" value="1"/>
</dbReference>
<feature type="region of interest" description="Disordered" evidence="7">
    <location>
        <begin position="141"/>
        <end position="160"/>
    </location>
</feature>
<evidence type="ECO:0000256" key="6">
    <source>
        <dbReference type="ARBA" id="ARBA00023242"/>
    </source>
</evidence>
<dbReference type="GO" id="GO:0005634">
    <property type="term" value="C:nucleus"/>
    <property type="evidence" value="ECO:0007669"/>
    <property type="project" value="TreeGrafter"/>
</dbReference>
<dbReference type="SMART" id="SM00906">
    <property type="entry name" value="Fungal_trans"/>
    <property type="match status" value="1"/>
</dbReference>
<dbReference type="InterPro" id="IPR007219">
    <property type="entry name" value="XnlR_reg_dom"/>
</dbReference>
<feature type="region of interest" description="Disordered" evidence="7">
    <location>
        <begin position="1"/>
        <end position="40"/>
    </location>
</feature>
<evidence type="ECO:0000256" key="2">
    <source>
        <dbReference type="ARBA" id="ARBA00022833"/>
    </source>
</evidence>
<evidence type="ECO:0000256" key="1">
    <source>
        <dbReference type="ARBA" id="ARBA00022723"/>
    </source>
</evidence>
<keyword evidence="10" id="KW-1185">Reference proteome</keyword>
<keyword evidence="5" id="KW-0804">Transcription</keyword>
<feature type="domain" description="Xylanolytic transcriptional activator regulatory" evidence="8">
    <location>
        <begin position="353"/>
        <end position="427"/>
    </location>
</feature>
<proteinExistence type="predicted"/>
<sequence length="777" mass="86476">MTEEVAPKIDRRRRRPALEDPSRSHQSEIPPLDEADLDQTQLAESSFNLDVDAHAAAQGLAHGRVVTARDGEGSATSESGLSWRRQSSDRTASFATSPQSHTSTFDVHSLLRRIRQLEGRLEQFEAPRNTAHDAVVRPLDSRLEQGQSRGSADDRYYQGPDMHVMPRSIMNKNRYFGQSHWANSVLLCKSTLEIFEQHIRSEHPELMLLIQQMKPLGRAIKSHRTPKLTFDFGTNIPAKEVADRLVTAYCETLESVYRILHVPSFRVDYEHYWAAPAVADPGFVIQLQLVMAIGGAVYDDLFSMRKSAVQWVYEAQTWLIAPRFKSKFNFISLQNMALLCLARQTTSLGGDLVWVSMGSVLRSAIYSGLHRDPEKLPKMTQFRTEMRRRLWGTILELTLQSSLDSGGPPMISLEECDTHPATNCDDEDLGESNGVSLPQPAEGFTDMSIALVFRESLSIRLAIVNFLNNMKSKGTYKETLRLHELLTLTNVFTTQLSTAYKSMSRSLQALTSNNRAPSLFQKRILDMIFSRYFIALHVPFFASALTEPAYAFSRKMAVEMSLKAYYCARPKAAAFVHHVASSGPSIPTPTPDLTTTVNVDEYACLSLTGGGFFRYVPHQANVLIALELQNQLQDDVAFGLPTARPDLLNALHDASDLTIQRVRAGETNVKGFLFTTALSAQIDASLQGMDKAGCEQHILKKCVEAGQQALEILKQHAAYIPATADSTSVGVEQLGPNAMDDTEEEWDAMQGVFFDFTNIDSVLGLDVSPEQELGGFS</sequence>
<evidence type="ECO:0000256" key="7">
    <source>
        <dbReference type="SAM" id="MobiDB-lite"/>
    </source>
</evidence>
<feature type="compositionally biased region" description="Polar residues" evidence="7">
    <location>
        <begin position="89"/>
        <end position="102"/>
    </location>
</feature>
<evidence type="ECO:0000256" key="5">
    <source>
        <dbReference type="ARBA" id="ARBA00023163"/>
    </source>
</evidence>
<reference evidence="9 10" key="1">
    <citation type="submission" date="2024-02" db="EMBL/GenBank/DDBJ databases">
        <title>De novo assembly and annotation of 12 fungi associated with fruit tree decline syndrome in Ontario, Canada.</title>
        <authorList>
            <person name="Sulman M."/>
            <person name="Ellouze W."/>
            <person name="Ilyukhin E."/>
        </authorList>
    </citation>
    <scope>NUCLEOTIDE SEQUENCE [LARGE SCALE GENOMIC DNA]</scope>
    <source>
        <strain evidence="9 10">M11/M66-122</strain>
    </source>
</reference>
<dbReference type="InterPro" id="IPR051430">
    <property type="entry name" value="Fungal_TF_Env_Response"/>
</dbReference>
<keyword evidence="2" id="KW-0862">Zinc</keyword>
<dbReference type="GO" id="GO:0006351">
    <property type="term" value="P:DNA-templated transcription"/>
    <property type="evidence" value="ECO:0007669"/>
    <property type="project" value="InterPro"/>
</dbReference>
<dbReference type="Pfam" id="PF04082">
    <property type="entry name" value="Fungal_trans"/>
    <property type="match status" value="1"/>
</dbReference>
<dbReference type="PANTHER" id="PTHR31944:SF131">
    <property type="entry name" value="HEME-RESPONSIVE ZINC FINGER TRANSCRIPTION FACTOR HAP1"/>
    <property type="match status" value="1"/>
</dbReference>
<dbReference type="EMBL" id="JAKJXP020000035">
    <property type="protein sequence ID" value="KAK7752795.1"/>
    <property type="molecule type" value="Genomic_DNA"/>
</dbReference>
<keyword evidence="4" id="KW-0238">DNA-binding</keyword>
<evidence type="ECO:0000259" key="8">
    <source>
        <dbReference type="SMART" id="SM00906"/>
    </source>
</evidence>
<keyword evidence="6" id="KW-0539">Nucleus</keyword>
<accession>A0AAN9YT05</accession>
<gene>
    <name evidence="9" type="ORF">SLS62_005347</name>
</gene>
<feature type="compositionally biased region" description="Basic and acidic residues" evidence="7">
    <location>
        <begin position="16"/>
        <end position="26"/>
    </location>
</feature>
<comment type="caution">
    <text evidence="9">The sequence shown here is derived from an EMBL/GenBank/DDBJ whole genome shotgun (WGS) entry which is preliminary data.</text>
</comment>
<evidence type="ECO:0000313" key="10">
    <source>
        <dbReference type="Proteomes" id="UP001320420"/>
    </source>
</evidence>
<protein>
    <recommendedName>
        <fullName evidence="8">Xylanolytic transcriptional activator regulatory domain-containing protein</fullName>
    </recommendedName>
</protein>
<dbReference type="AlphaFoldDB" id="A0AAN9YT05"/>
<dbReference type="GO" id="GO:0000978">
    <property type="term" value="F:RNA polymerase II cis-regulatory region sequence-specific DNA binding"/>
    <property type="evidence" value="ECO:0007669"/>
    <property type="project" value="TreeGrafter"/>
</dbReference>